<keyword evidence="11" id="KW-0407">Ion channel</keyword>
<dbReference type="Gene3D" id="1.25.40.20">
    <property type="entry name" value="Ankyrin repeat-containing domain"/>
    <property type="match status" value="2"/>
</dbReference>
<feature type="domain" description="Ion transport" evidence="14">
    <location>
        <begin position="265"/>
        <end position="485"/>
    </location>
</feature>
<dbReference type="AlphaFoldDB" id="E2AV73"/>
<name>E2AV73_CAMFO</name>
<dbReference type="STRING" id="104421.E2AV73"/>
<sequence>TCLLISSWLGHIEIVKALLEKGVPVSTRDNDGRTPLHLAACATSTKIVEELLKHSADPCEWDFENKYTPLHCAAAAGCIATVKFLIMSGANVHTKRSPLYYAVLNNAVDCVETLLHAGASPNNSQAGASVNKADIFGCTPLHIAALNESSRTVMMFLSKGGVVTARTKDGITALSFIVSRTPEVLSQLATRFDQAVSLHYHELGHMDCELRVDFRPLVPLGGRNETDLMLCLVEVGQGRMLKHPLCESFLYLKWKRIRKFFVLNFLFHLIFVAFFTSFVFATYLWNEKQLSAILFWPLVTIICLFASKEIFQISSDIYYYIKRWETWLQWSVIVASSLILIPPARPWQHHVAALGILLAWLELMIVTGYFPIFGLYVQMFTEIFINFFKFLAAHICLIFGFSLGFIVLHDKYKSFTDPLISLFKSVIMTIGELEFEYFFFNESLLEYSGTAHFMFLCFVILVAVILMNQIIGLAVSDIQELRSRAGLEQLVRQAEVIARFENMLFSELLDYTPACKIIQACRENILLLHPPHHCVLRIRLNDPHENRLPRELIQSLYRLAAEKKMRRGIFRGGAPPSQNFAANELNYVRFNRMYRNDGNQ</sequence>
<feature type="transmembrane region" description="Helical" evidence="13">
    <location>
        <begin position="290"/>
        <end position="307"/>
    </location>
</feature>
<feature type="repeat" description="ANK" evidence="12">
    <location>
        <begin position="1"/>
        <end position="30"/>
    </location>
</feature>
<dbReference type="PROSITE" id="PS50297">
    <property type="entry name" value="ANK_REP_REGION"/>
    <property type="match status" value="3"/>
</dbReference>
<evidence type="ECO:0000256" key="1">
    <source>
        <dbReference type="ARBA" id="ARBA00004141"/>
    </source>
</evidence>
<dbReference type="InterPro" id="IPR005821">
    <property type="entry name" value="Ion_trans_dom"/>
</dbReference>
<dbReference type="Pfam" id="PF00023">
    <property type="entry name" value="Ank"/>
    <property type="match status" value="1"/>
</dbReference>
<keyword evidence="9 13" id="KW-0472">Membrane</keyword>
<keyword evidence="4 13" id="KW-0812">Transmembrane</keyword>
<evidence type="ECO:0000256" key="9">
    <source>
        <dbReference type="ARBA" id="ARBA00023136"/>
    </source>
</evidence>
<evidence type="ECO:0000313" key="16">
    <source>
        <dbReference type="Proteomes" id="UP000000311"/>
    </source>
</evidence>
<evidence type="ECO:0000256" key="7">
    <source>
        <dbReference type="ARBA" id="ARBA00023043"/>
    </source>
</evidence>
<keyword evidence="2" id="KW-0813">Transport</keyword>
<keyword evidence="15" id="KW-0675">Receptor</keyword>
<protein>
    <submittedName>
        <fullName evidence="15">Transient receptor potential channel pyrexia</fullName>
    </submittedName>
</protein>
<evidence type="ECO:0000256" key="2">
    <source>
        <dbReference type="ARBA" id="ARBA00022448"/>
    </source>
</evidence>
<evidence type="ECO:0000313" key="15">
    <source>
        <dbReference type="EMBL" id="EFN62627.1"/>
    </source>
</evidence>
<feature type="repeat" description="ANK" evidence="12">
    <location>
        <begin position="136"/>
        <end position="168"/>
    </location>
</feature>
<dbReference type="PROSITE" id="PS50088">
    <property type="entry name" value="ANK_REPEAT"/>
    <property type="match status" value="5"/>
</dbReference>
<accession>E2AV73</accession>
<keyword evidence="16" id="KW-1185">Reference proteome</keyword>
<evidence type="ECO:0000256" key="4">
    <source>
        <dbReference type="ARBA" id="ARBA00022692"/>
    </source>
</evidence>
<keyword evidence="7 12" id="KW-0040">ANK repeat</keyword>
<evidence type="ECO:0000256" key="12">
    <source>
        <dbReference type="PROSITE-ProRule" id="PRU00023"/>
    </source>
</evidence>
<comment type="subcellular location">
    <subcellularLocation>
        <location evidence="1">Membrane</location>
        <topology evidence="1">Multi-pass membrane protein</topology>
    </subcellularLocation>
</comment>
<feature type="transmembrane region" description="Helical" evidence="13">
    <location>
        <begin position="327"/>
        <end position="345"/>
    </location>
</feature>
<feature type="transmembrane region" description="Helical" evidence="13">
    <location>
        <begin position="351"/>
        <end position="375"/>
    </location>
</feature>
<dbReference type="Proteomes" id="UP000000311">
    <property type="component" value="Unassembled WGS sequence"/>
</dbReference>
<dbReference type="InterPro" id="IPR052076">
    <property type="entry name" value="TRP_cation_channel"/>
</dbReference>
<dbReference type="OrthoDB" id="7464126at2759"/>
<proteinExistence type="predicted"/>
<evidence type="ECO:0000256" key="11">
    <source>
        <dbReference type="ARBA" id="ARBA00023303"/>
    </source>
</evidence>
<evidence type="ECO:0000256" key="5">
    <source>
        <dbReference type="ARBA" id="ARBA00022737"/>
    </source>
</evidence>
<gene>
    <name evidence="15" type="ORF">EAG_16368</name>
</gene>
<dbReference type="FunCoup" id="E2AV73">
    <property type="interactions" value="1"/>
</dbReference>
<feature type="transmembrane region" description="Helical" evidence="13">
    <location>
        <begin position="260"/>
        <end position="284"/>
    </location>
</feature>
<keyword evidence="8" id="KW-0406">Ion transport</keyword>
<feature type="transmembrane region" description="Helical" evidence="13">
    <location>
        <begin position="453"/>
        <end position="475"/>
    </location>
</feature>
<dbReference type="InterPro" id="IPR002110">
    <property type="entry name" value="Ankyrin_rpt"/>
</dbReference>
<feature type="repeat" description="ANK" evidence="12">
    <location>
        <begin position="94"/>
        <end position="126"/>
    </location>
</feature>
<feature type="repeat" description="ANK" evidence="12">
    <location>
        <begin position="65"/>
        <end position="97"/>
    </location>
</feature>
<dbReference type="InterPro" id="IPR036770">
    <property type="entry name" value="Ankyrin_rpt-contain_sf"/>
</dbReference>
<dbReference type="SUPFAM" id="SSF48403">
    <property type="entry name" value="Ankyrin repeat"/>
    <property type="match status" value="1"/>
</dbReference>
<keyword evidence="5" id="KW-0677">Repeat</keyword>
<evidence type="ECO:0000256" key="10">
    <source>
        <dbReference type="ARBA" id="ARBA00023180"/>
    </source>
</evidence>
<dbReference type="Pfam" id="PF12796">
    <property type="entry name" value="Ank_2"/>
    <property type="match status" value="2"/>
</dbReference>
<dbReference type="GO" id="GO:0034703">
    <property type="term" value="C:cation channel complex"/>
    <property type="evidence" value="ECO:0007669"/>
    <property type="project" value="UniProtKB-ARBA"/>
</dbReference>
<dbReference type="SMART" id="SM00248">
    <property type="entry name" value="ANK"/>
    <property type="match status" value="5"/>
</dbReference>
<dbReference type="PANTHER" id="PTHR47143:SF1">
    <property type="entry name" value="ION_TRANS DOMAIN-CONTAINING PROTEIN"/>
    <property type="match status" value="1"/>
</dbReference>
<dbReference type="Pfam" id="PF00520">
    <property type="entry name" value="Ion_trans"/>
    <property type="match status" value="1"/>
</dbReference>
<feature type="repeat" description="ANK" evidence="12">
    <location>
        <begin position="31"/>
        <end position="57"/>
    </location>
</feature>
<evidence type="ECO:0000259" key="14">
    <source>
        <dbReference type="Pfam" id="PF00520"/>
    </source>
</evidence>
<organism evidence="16">
    <name type="scientific">Camponotus floridanus</name>
    <name type="common">Florida carpenter ant</name>
    <dbReference type="NCBI Taxonomy" id="104421"/>
    <lineage>
        <taxon>Eukaryota</taxon>
        <taxon>Metazoa</taxon>
        <taxon>Ecdysozoa</taxon>
        <taxon>Arthropoda</taxon>
        <taxon>Hexapoda</taxon>
        <taxon>Insecta</taxon>
        <taxon>Pterygota</taxon>
        <taxon>Neoptera</taxon>
        <taxon>Endopterygota</taxon>
        <taxon>Hymenoptera</taxon>
        <taxon>Apocrita</taxon>
        <taxon>Aculeata</taxon>
        <taxon>Formicoidea</taxon>
        <taxon>Formicidae</taxon>
        <taxon>Formicinae</taxon>
        <taxon>Camponotus</taxon>
    </lineage>
</organism>
<dbReference type="GO" id="GO:0005216">
    <property type="term" value="F:monoatomic ion channel activity"/>
    <property type="evidence" value="ECO:0007669"/>
    <property type="project" value="InterPro"/>
</dbReference>
<dbReference type="EMBL" id="GL443059">
    <property type="protein sequence ID" value="EFN62627.1"/>
    <property type="molecule type" value="Genomic_DNA"/>
</dbReference>
<feature type="transmembrane region" description="Helical" evidence="13">
    <location>
        <begin position="387"/>
        <end position="408"/>
    </location>
</feature>
<dbReference type="OMA" id="FLAAHIC"/>
<dbReference type="PRINTS" id="PR01415">
    <property type="entry name" value="ANKYRIN"/>
</dbReference>
<evidence type="ECO:0000256" key="8">
    <source>
        <dbReference type="ARBA" id="ARBA00023065"/>
    </source>
</evidence>
<keyword evidence="10" id="KW-0325">Glycoprotein</keyword>
<dbReference type="InParanoid" id="E2AV73"/>
<reference evidence="15 16" key="1">
    <citation type="journal article" date="2010" name="Science">
        <title>Genomic comparison of the ants Camponotus floridanus and Harpegnathos saltator.</title>
        <authorList>
            <person name="Bonasio R."/>
            <person name="Zhang G."/>
            <person name="Ye C."/>
            <person name="Mutti N.S."/>
            <person name="Fang X."/>
            <person name="Qin N."/>
            <person name="Donahue G."/>
            <person name="Yang P."/>
            <person name="Li Q."/>
            <person name="Li C."/>
            <person name="Zhang P."/>
            <person name="Huang Z."/>
            <person name="Berger S.L."/>
            <person name="Reinberg D."/>
            <person name="Wang J."/>
            <person name="Liebig J."/>
        </authorList>
    </citation>
    <scope>NUCLEOTIDE SEQUENCE [LARGE SCALE GENOMIC DNA]</scope>
    <source>
        <strain evidence="16">C129</strain>
    </source>
</reference>
<keyword evidence="3" id="KW-0716">Sensory transduction</keyword>
<evidence type="ECO:0000256" key="6">
    <source>
        <dbReference type="ARBA" id="ARBA00022989"/>
    </source>
</evidence>
<evidence type="ECO:0000256" key="13">
    <source>
        <dbReference type="SAM" id="Phobius"/>
    </source>
</evidence>
<feature type="non-terminal residue" evidence="15">
    <location>
        <position position="1"/>
    </location>
</feature>
<keyword evidence="6 13" id="KW-1133">Transmembrane helix</keyword>
<dbReference type="PANTHER" id="PTHR47143">
    <property type="entry name" value="TRANSIENT RECEPTOR POTENTIAL CATION CHANNEL PROTEIN PAINLESS"/>
    <property type="match status" value="1"/>
</dbReference>
<evidence type="ECO:0000256" key="3">
    <source>
        <dbReference type="ARBA" id="ARBA00022606"/>
    </source>
</evidence>